<organism evidence="1 2">
    <name type="scientific">Nephila pilipes</name>
    <name type="common">Giant wood spider</name>
    <name type="synonym">Nephila maculata</name>
    <dbReference type="NCBI Taxonomy" id="299642"/>
    <lineage>
        <taxon>Eukaryota</taxon>
        <taxon>Metazoa</taxon>
        <taxon>Ecdysozoa</taxon>
        <taxon>Arthropoda</taxon>
        <taxon>Chelicerata</taxon>
        <taxon>Arachnida</taxon>
        <taxon>Araneae</taxon>
        <taxon>Araneomorphae</taxon>
        <taxon>Entelegynae</taxon>
        <taxon>Araneoidea</taxon>
        <taxon>Nephilidae</taxon>
        <taxon>Nephila</taxon>
    </lineage>
</organism>
<protein>
    <submittedName>
        <fullName evidence="1">Uncharacterized protein</fullName>
    </submittedName>
</protein>
<dbReference type="EMBL" id="BMAW01017425">
    <property type="protein sequence ID" value="GFT53980.1"/>
    <property type="molecule type" value="Genomic_DNA"/>
</dbReference>
<comment type="caution">
    <text evidence="1">The sequence shown here is derived from an EMBL/GenBank/DDBJ whole genome shotgun (WGS) entry which is preliminary data.</text>
</comment>
<sequence length="89" mass="9904">MAEKNFHRTNYTLTSKVVVFSLLIIILINHVQHASGKKKGCAHFGHACFGGHGKRAENSNFPLKDDIFRKSVLPSTQHADISISLNNDM</sequence>
<proteinExistence type="predicted"/>
<reference evidence="1" key="1">
    <citation type="submission" date="2020-08" db="EMBL/GenBank/DDBJ databases">
        <title>Multicomponent nature underlies the extraordinary mechanical properties of spider dragline silk.</title>
        <authorList>
            <person name="Kono N."/>
            <person name="Nakamura H."/>
            <person name="Mori M."/>
            <person name="Yoshida Y."/>
            <person name="Ohtoshi R."/>
            <person name="Malay A.D."/>
            <person name="Moran D.A.P."/>
            <person name="Tomita M."/>
            <person name="Numata K."/>
            <person name="Arakawa K."/>
        </authorList>
    </citation>
    <scope>NUCLEOTIDE SEQUENCE</scope>
</reference>
<accession>A0A8X6PA28</accession>
<evidence type="ECO:0000313" key="2">
    <source>
        <dbReference type="Proteomes" id="UP000887013"/>
    </source>
</evidence>
<dbReference type="Proteomes" id="UP000887013">
    <property type="component" value="Unassembled WGS sequence"/>
</dbReference>
<gene>
    <name evidence="1" type="ORF">NPIL_614051</name>
</gene>
<dbReference type="AlphaFoldDB" id="A0A8X6PA28"/>
<evidence type="ECO:0000313" key="1">
    <source>
        <dbReference type="EMBL" id="GFT53980.1"/>
    </source>
</evidence>
<name>A0A8X6PA28_NEPPI</name>
<keyword evidence="2" id="KW-1185">Reference proteome</keyword>